<comment type="similarity">
    <text evidence="9">Belongs to the GLYK kinase family.</text>
</comment>
<evidence type="ECO:0000256" key="2">
    <source>
        <dbReference type="ARBA" id="ARBA00004496"/>
    </source>
</evidence>
<evidence type="ECO:0000313" key="10">
    <source>
        <dbReference type="EMBL" id="KAK3051241.1"/>
    </source>
</evidence>
<evidence type="ECO:0000256" key="7">
    <source>
        <dbReference type="ARBA" id="ARBA00022840"/>
    </source>
</evidence>
<evidence type="ECO:0000313" key="11">
    <source>
        <dbReference type="Proteomes" id="UP001271007"/>
    </source>
</evidence>
<dbReference type="InterPro" id="IPR027417">
    <property type="entry name" value="P-loop_NTPase"/>
</dbReference>
<dbReference type="Gene3D" id="3.40.50.300">
    <property type="entry name" value="P-loop containing nucleotide triphosphate hydrolases"/>
    <property type="match status" value="1"/>
</dbReference>
<dbReference type="GO" id="GO:0016301">
    <property type="term" value="F:kinase activity"/>
    <property type="evidence" value="ECO:0007669"/>
    <property type="project" value="UniProtKB-KW"/>
</dbReference>
<keyword evidence="4" id="KW-0808">Transferase</keyword>
<proteinExistence type="inferred from homology"/>
<comment type="caution">
    <text evidence="10">The sequence shown here is derived from an EMBL/GenBank/DDBJ whole genome shotgun (WGS) entry which is preliminary data.</text>
</comment>
<evidence type="ECO:0000256" key="4">
    <source>
        <dbReference type="ARBA" id="ARBA00022679"/>
    </source>
</evidence>
<dbReference type="GO" id="GO:0005634">
    <property type="term" value="C:nucleus"/>
    <property type="evidence" value="ECO:0007669"/>
    <property type="project" value="UniProtKB-SubCell"/>
</dbReference>
<evidence type="ECO:0000256" key="5">
    <source>
        <dbReference type="ARBA" id="ARBA00022741"/>
    </source>
</evidence>
<keyword evidence="5" id="KW-0547">Nucleotide-binding</keyword>
<keyword evidence="11" id="KW-1185">Reference proteome</keyword>
<dbReference type="EMBL" id="JAWDJX010000027">
    <property type="protein sequence ID" value="KAK3051241.1"/>
    <property type="molecule type" value="Genomic_DNA"/>
</dbReference>
<evidence type="ECO:0000256" key="3">
    <source>
        <dbReference type="ARBA" id="ARBA00022490"/>
    </source>
</evidence>
<dbReference type="SUPFAM" id="SSF52540">
    <property type="entry name" value="P-loop containing nucleoside triphosphate hydrolases"/>
    <property type="match status" value="1"/>
</dbReference>
<evidence type="ECO:0000256" key="8">
    <source>
        <dbReference type="ARBA" id="ARBA00023242"/>
    </source>
</evidence>
<keyword evidence="3" id="KW-0963">Cytoplasm</keyword>
<keyword evidence="8" id="KW-0539">Nucleus</keyword>
<dbReference type="AlphaFoldDB" id="A0AAJ0DIV3"/>
<reference evidence="10" key="1">
    <citation type="submission" date="2023-04" db="EMBL/GenBank/DDBJ databases">
        <title>Black Yeasts Isolated from many extreme environments.</title>
        <authorList>
            <person name="Coleine C."/>
            <person name="Stajich J.E."/>
            <person name="Selbmann L."/>
        </authorList>
    </citation>
    <scope>NUCLEOTIDE SEQUENCE</scope>
    <source>
        <strain evidence="10">CCFEE 5312</strain>
    </source>
</reference>
<dbReference type="FunFam" id="3.40.50.300:FF:001691">
    <property type="entry name" value="Probable ATP-dependent kinase TDA10"/>
    <property type="match status" value="1"/>
</dbReference>
<keyword evidence="7" id="KW-0067">ATP-binding</keyword>
<organism evidence="10 11">
    <name type="scientific">Extremus antarcticus</name>
    <dbReference type="NCBI Taxonomy" id="702011"/>
    <lineage>
        <taxon>Eukaryota</taxon>
        <taxon>Fungi</taxon>
        <taxon>Dikarya</taxon>
        <taxon>Ascomycota</taxon>
        <taxon>Pezizomycotina</taxon>
        <taxon>Dothideomycetes</taxon>
        <taxon>Dothideomycetidae</taxon>
        <taxon>Mycosphaerellales</taxon>
        <taxon>Extremaceae</taxon>
        <taxon>Extremus</taxon>
    </lineage>
</organism>
<evidence type="ECO:0000256" key="1">
    <source>
        <dbReference type="ARBA" id="ARBA00004123"/>
    </source>
</evidence>
<sequence>MANVSDDRSEHCVPFILERIDEHRKHHENQGQKPPPFFIGINGVQGAGKTTLVENLHRTLTSPPHSLPTLVLSIDDLYLPHSRQEALASSHPSNPLVQHRGEPSTHDIELGKKLFRALAGRESGIKIPSYDKSAYNGAGDQKPESEWDVVNAGGQAPIEVVIFEGWCVGFRPLSDWEVEEKWNKAKWQYEREGEGYKGQLGKNRLDSVIFVNQSLRQYDELTDQFGAFIHIDAEDPLYVYDWRLEPERAMRESKGKGMSDEQVIKFVDGYFPAYELFTVVLRHGIFGKDKGKQLRLVVNKNRRVKEVYHL</sequence>
<gene>
    <name evidence="10" type="ORF">LTR09_007637</name>
</gene>
<protein>
    <recommendedName>
        <fullName evidence="12">Uridine/cytidine kinase</fullName>
    </recommendedName>
</protein>
<keyword evidence="6" id="KW-0418">Kinase</keyword>
<evidence type="ECO:0000256" key="6">
    <source>
        <dbReference type="ARBA" id="ARBA00022777"/>
    </source>
</evidence>
<evidence type="ECO:0000256" key="9">
    <source>
        <dbReference type="ARBA" id="ARBA00061312"/>
    </source>
</evidence>
<comment type="subcellular location">
    <subcellularLocation>
        <location evidence="2">Cytoplasm</location>
    </subcellularLocation>
    <subcellularLocation>
        <location evidence="1">Nucleus</location>
    </subcellularLocation>
</comment>
<dbReference type="GO" id="GO:0005524">
    <property type="term" value="F:ATP binding"/>
    <property type="evidence" value="ECO:0007669"/>
    <property type="project" value="UniProtKB-KW"/>
</dbReference>
<dbReference type="GO" id="GO:0005737">
    <property type="term" value="C:cytoplasm"/>
    <property type="evidence" value="ECO:0007669"/>
    <property type="project" value="UniProtKB-SubCell"/>
</dbReference>
<dbReference type="PANTHER" id="PTHR10285">
    <property type="entry name" value="URIDINE KINASE"/>
    <property type="match status" value="1"/>
</dbReference>
<name>A0AAJ0DIV3_9PEZI</name>
<evidence type="ECO:0008006" key="12">
    <source>
        <dbReference type="Google" id="ProtNLM"/>
    </source>
</evidence>
<accession>A0AAJ0DIV3</accession>
<dbReference type="Proteomes" id="UP001271007">
    <property type="component" value="Unassembled WGS sequence"/>
</dbReference>